<dbReference type="InterPro" id="IPR003489">
    <property type="entry name" value="RHF/RaiA"/>
</dbReference>
<sequence>MQIQINPGPGVHVSDALEQSIRESLQTVERRFGDHLTRIEVHFQDVNGPKGGEVNKHCRLEARPRGLDPVLAENSADDAYDAVRGASRKLERVLDHRLGKLADKHRH</sequence>
<dbReference type="EMBL" id="NRSH01000124">
    <property type="protein sequence ID" value="MBK1727291.1"/>
    <property type="molecule type" value="Genomic_DNA"/>
</dbReference>
<evidence type="ECO:0000313" key="1">
    <source>
        <dbReference type="EMBL" id="MBK1727291.1"/>
    </source>
</evidence>
<organism evidence="1 2">
    <name type="scientific">Halorhodospira neutriphila</name>
    <dbReference type="NCBI Taxonomy" id="168379"/>
    <lineage>
        <taxon>Bacteria</taxon>
        <taxon>Pseudomonadati</taxon>
        <taxon>Pseudomonadota</taxon>
        <taxon>Gammaproteobacteria</taxon>
        <taxon>Chromatiales</taxon>
        <taxon>Ectothiorhodospiraceae</taxon>
        <taxon>Halorhodospira</taxon>
    </lineage>
</organism>
<accession>A0ABS1E6C9</accession>
<protein>
    <submittedName>
        <fullName evidence="1">Ribose ABC transporter permease</fullName>
    </submittedName>
</protein>
<dbReference type="Pfam" id="PF02482">
    <property type="entry name" value="Ribosomal_S30AE"/>
    <property type="match status" value="1"/>
</dbReference>
<dbReference type="RefSeq" id="WP_200260273.1">
    <property type="nucleotide sequence ID" value="NZ_NRSH01000124.1"/>
</dbReference>
<dbReference type="InterPro" id="IPR036567">
    <property type="entry name" value="RHF-like"/>
</dbReference>
<dbReference type="Proteomes" id="UP000738126">
    <property type="component" value="Unassembled WGS sequence"/>
</dbReference>
<gene>
    <name evidence="1" type="ORF">CKO13_09730</name>
</gene>
<keyword evidence="2" id="KW-1185">Reference proteome</keyword>
<comment type="caution">
    <text evidence="1">The sequence shown here is derived from an EMBL/GenBank/DDBJ whole genome shotgun (WGS) entry which is preliminary data.</text>
</comment>
<evidence type="ECO:0000313" key="2">
    <source>
        <dbReference type="Proteomes" id="UP000738126"/>
    </source>
</evidence>
<name>A0ABS1E6C9_9GAMM</name>
<reference evidence="1 2" key="1">
    <citation type="journal article" date="2020" name="Microorganisms">
        <title>Osmotic Adaptation and Compatible Solute Biosynthesis of Phototrophic Bacteria as Revealed from Genome Analyses.</title>
        <authorList>
            <person name="Imhoff J.F."/>
            <person name="Rahn T."/>
            <person name="Kunzel S."/>
            <person name="Keller A."/>
            <person name="Neulinger S.C."/>
        </authorList>
    </citation>
    <scope>NUCLEOTIDE SEQUENCE [LARGE SCALE GENOMIC DNA]</scope>
    <source>
        <strain evidence="1 2">DSM 15116</strain>
    </source>
</reference>
<dbReference type="Gene3D" id="3.30.160.100">
    <property type="entry name" value="Ribosome hibernation promotion factor-like"/>
    <property type="match status" value="1"/>
</dbReference>
<proteinExistence type="predicted"/>
<dbReference type="SUPFAM" id="SSF69754">
    <property type="entry name" value="Ribosome binding protein Y (YfiA homologue)"/>
    <property type="match status" value="1"/>
</dbReference>